<organism evidence="4">
    <name type="scientific">Caenorhabditis remanei</name>
    <name type="common">Caenorhabditis vulgaris</name>
    <dbReference type="NCBI Taxonomy" id="31234"/>
    <lineage>
        <taxon>Eukaryota</taxon>
        <taxon>Metazoa</taxon>
        <taxon>Ecdysozoa</taxon>
        <taxon>Nematoda</taxon>
        <taxon>Chromadorea</taxon>
        <taxon>Rhabditida</taxon>
        <taxon>Rhabditina</taxon>
        <taxon>Rhabditomorpha</taxon>
        <taxon>Rhabditoidea</taxon>
        <taxon>Rhabditidae</taxon>
        <taxon>Peloderinae</taxon>
        <taxon>Caenorhabditis</taxon>
    </lineage>
</organism>
<dbReference type="EMBL" id="DS268412">
    <property type="protein sequence ID" value="EFP05308.1"/>
    <property type="molecule type" value="Genomic_DNA"/>
</dbReference>
<dbReference type="Pfam" id="PF00096">
    <property type="entry name" value="zf-C2H2"/>
    <property type="match status" value="1"/>
</dbReference>
<name>E3LP03_CAERE</name>
<dbReference type="Gene3D" id="3.30.160.60">
    <property type="entry name" value="Classic Zinc Finger"/>
    <property type="match status" value="1"/>
</dbReference>
<dbReference type="PROSITE" id="PS50157">
    <property type="entry name" value="ZINC_FINGER_C2H2_2"/>
    <property type="match status" value="1"/>
</dbReference>
<dbReference type="eggNOG" id="KOG1721">
    <property type="taxonomic scope" value="Eukaryota"/>
</dbReference>
<keyword evidence="4" id="KW-1185">Reference proteome</keyword>
<dbReference type="PROSITE" id="PS00028">
    <property type="entry name" value="ZINC_FINGER_C2H2_1"/>
    <property type="match status" value="1"/>
</dbReference>
<protein>
    <recommendedName>
        <fullName evidence="2">C2H2-type domain-containing protein</fullName>
    </recommendedName>
</protein>
<dbReference type="SMART" id="SM00355">
    <property type="entry name" value="ZnF_C2H2"/>
    <property type="match status" value="2"/>
</dbReference>
<proteinExistence type="predicted"/>
<keyword evidence="1" id="KW-0479">Metal-binding</keyword>
<sequence>MDLLPGLREDVLRRFLSDGAKILTARHIEKFQLQITVISREGRLLRGVLDQKSRINRELMHREKYETPYIVELPDDHPDDTKHVRYSVSLVSLMLSLSKMDFSTFQPRGKRVIALRYEKQTPSTSSEGKPRTKRIRSAAQLLGDKEDFCCRTCFKRFSRKYNLERHEDACCPKPILYQCPVCHRKYQKAPYFAAHIRQHEAEENRQQRERNSRHLAIEHSNMEEIRRRAEESVDKLSIPYEFGTFL</sequence>
<reference evidence="3" key="1">
    <citation type="submission" date="2007-07" db="EMBL/GenBank/DDBJ databases">
        <title>PCAP assembly of the Caenorhabditis remanei genome.</title>
        <authorList>
            <consortium name="The Caenorhabditis remanei Sequencing Consortium"/>
            <person name="Wilson R.K."/>
        </authorList>
    </citation>
    <scope>NUCLEOTIDE SEQUENCE [LARGE SCALE GENOMIC DNA]</scope>
    <source>
        <strain evidence="3">PB4641</strain>
    </source>
</reference>
<dbReference type="OMA" id="EKYETPY"/>
<evidence type="ECO:0000259" key="2">
    <source>
        <dbReference type="PROSITE" id="PS50157"/>
    </source>
</evidence>
<dbReference type="InterPro" id="IPR013087">
    <property type="entry name" value="Znf_C2H2_type"/>
</dbReference>
<keyword evidence="1" id="KW-0862">Zinc</keyword>
<dbReference type="STRING" id="31234.E3LP03"/>
<dbReference type="FunCoup" id="E3LP03">
    <property type="interactions" value="1054"/>
</dbReference>
<dbReference type="AlphaFoldDB" id="E3LP03"/>
<gene>
    <name evidence="3" type="ORF">CRE_27200</name>
</gene>
<keyword evidence="1" id="KW-0863">Zinc-finger</keyword>
<dbReference type="OrthoDB" id="10072647at2759"/>
<dbReference type="GO" id="GO:0008270">
    <property type="term" value="F:zinc ion binding"/>
    <property type="evidence" value="ECO:0007669"/>
    <property type="project" value="UniProtKB-KW"/>
</dbReference>
<feature type="domain" description="C2H2-type" evidence="2">
    <location>
        <begin position="177"/>
        <end position="204"/>
    </location>
</feature>
<evidence type="ECO:0000313" key="4">
    <source>
        <dbReference type="Proteomes" id="UP000008281"/>
    </source>
</evidence>
<dbReference type="InParanoid" id="E3LP03"/>
<evidence type="ECO:0000256" key="1">
    <source>
        <dbReference type="PROSITE-ProRule" id="PRU00042"/>
    </source>
</evidence>
<dbReference type="Proteomes" id="UP000008281">
    <property type="component" value="Unassembled WGS sequence"/>
</dbReference>
<dbReference type="HOGENOM" id="CLU_1205682_0_0_1"/>
<accession>E3LP03</accession>
<evidence type="ECO:0000313" key="3">
    <source>
        <dbReference type="EMBL" id="EFP05308.1"/>
    </source>
</evidence>